<evidence type="ECO:0000256" key="2">
    <source>
        <dbReference type="ARBA" id="ARBA00022679"/>
    </source>
</evidence>
<evidence type="ECO:0000313" key="6">
    <source>
        <dbReference type="Proteomes" id="UP000269669"/>
    </source>
</evidence>
<dbReference type="Pfam" id="PF08241">
    <property type="entry name" value="Methyltransf_11"/>
    <property type="match status" value="1"/>
</dbReference>
<dbReference type="GO" id="GO:0000179">
    <property type="term" value="F:rRNA (adenine-N6,N6-)-dimethyltransferase activity"/>
    <property type="evidence" value="ECO:0007669"/>
    <property type="project" value="InterPro"/>
</dbReference>
<keyword evidence="6" id="KW-1185">Reference proteome</keyword>
<reference evidence="5 6" key="1">
    <citation type="submission" date="2018-12" db="EMBL/GenBank/DDBJ databases">
        <title>Sequencing of bacterial isolates from soil warming experiment in Harvard Forest, Massachusetts, USA.</title>
        <authorList>
            <person name="Deangelis K."/>
        </authorList>
    </citation>
    <scope>NUCLEOTIDE SEQUENCE [LARGE SCALE GENOMIC DNA]</scope>
    <source>
        <strain evidence="5 6">EB153</strain>
    </source>
</reference>
<proteinExistence type="predicted"/>
<dbReference type="RefSeq" id="WP_260473056.1">
    <property type="nucleotide sequence ID" value="NZ_RSDW01000001.1"/>
</dbReference>
<keyword evidence="3" id="KW-0949">S-adenosyl-L-methionine</keyword>
<evidence type="ECO:0000256" key="3">
    <source>
        <dbReference type="ARBA" id="ARBA00022691"/>
    </source>
</evidence>
<comment type="caution">
    <text evidence="5">The sequence shown here is derived from an EMBL/GenBank/DDBJ whole genome shotgun (WGS) entry which is preliminary data.</text>
</comment>
<evidence type="ECO:0000256" key="1">
    <source>
        <dbReference type="ARBA" id="ARBA00022603"/>
    </source>
</evidence>
<dbReference type="InterPro" id="IPR013216">
    <property type="entry name" value="Methyltransf_11"/>
</dbReference>
<dbReference type="Gene3D" id="3.40.50.150">
    <property type="entry name" value="Vaccinia Virus protein VP39"/>
    <property type="match status" value="1"/>
</dbReference>
<feature type="domain" description="Ribosomal RNA adenine methylase transferase N-terminal" evidence="4">
    <location>
        <begin position="23"/>
        <end position="160"/>
    </location>
</feature>
<keyword evidence="2 5" id="KW-0808">Transferase</keyword>
<dbReference type="InterPro" id="IPR029063">
    <property type="entry name" value="SAM-dependent_MTases_sf"/>
</dbReference>
<dbReference type="SMART" id="SM00650">
    <property type="entry name" value="rADc"/>
    <property type="match status" value="1"/>
</dbReference>
<sequence length="167" mass="18391">MEEGGRVNRLHHWLCRSGRWRKTIERRVPWVVSGADLGQNVLELGPGPGLTTDLLRLTLERLTAIEVDPGLAASLRLRLSGSNVEVIAGDATTMPFADGQFSGAVSFTMLHHVPSPELQDQLLREVWRVITPGGVFVGSDSIQSLFMRLIHIVTRLCPLPRIHLACG</sequence>
<name>A0A428MQR0_9BACT</name>
<dbReference type="EMBL" id="RSDW01000001">
    <property type="protein sequence ID" value="RSL19242.1"/>
    <property type="molecule type" value="Genomic_DNA"/>
</dbReference>
<gene>
    <name evidence="5" type="ORF">EDE15_4902</name>
</gene>
<dbReference type="PANTHER" id="PTHR43861">
    <property type="entry name" value="TRANS-ACONITATE 2-METHYLTRANSFERASE-RELATED"/>
    <property type="match status" value="1"/>
</dbReference>
<dbReference type="InterPro" id="IPR020598">
    <property type="entry name" value="rRNA_Ade_methylase_Trfase_N"/>
</dbReference>
<dbReference type="CDD" id="cd02440">
    <property type="entry name" value="AdoMet_MTases"/>
    <property type="match status" value="1"/>
</dbReference>
<dbReference type="Proteomes" id="UP000269669">
    <property type="component" value="Unassembled WGS sequence"/>
</dbReference>
<evidence type="ECO:0000259" key="4">
    <source>
        <dbReference type="SMART" id="SM00650"/>
    </source>
</evidence>
<dbReference type="AlphaFoldDB" id="A0A428MQR0"/>
<accession>A0A428MQR0</accession>
<organism evidence="5 6">
    <name type="scientific">Edaphobacter aggregans</name>
    <dbReference type="NCBI Taxonomy" id="570835"/>
    <lineage>
        <taxon>Bacteria</taxon>
        <taxon>Pseudomonadati</taxon>
        <taxon>Acidobacteriota</taxon>
        <taxon>Terriglobia</taxon>
        <taxon>Terriglobales</taxon>
        <taxon>Acidobacteriaceae</taxon>
        <taxon>Edaphobacter</taxon>
    </lineage>
</organism>
<dbReference type="SUPFAM" id="SSF53335">
    <property type="entry name" value="S-adenosyl-L-methionine-dependent methyltransferases"/>
    <property type="match status" value="1"/>
</dbReference>
<protein>
    <submittedName>
        <fullName evidence="5">Methyltransferase family protein</fullName>
    </submittedName>
</protein>
<evidence type="ECO:0000313" key="5">
    <source>
        <dbReference type="EMBL" id="RSL19242.1"/>
    </source>
</evidence>
<keyword evidence="1 5" id="KW-0489">Methyltransferase</keyword>